<gene>
    <name evidence="4" type="ORF">H9804_01810</name>
</gene>
<sequence length="508" mass="57104">MENIHKTIAVIDIGSNSIRLQVARVIDRTYKVINDYKATVRIGDNVYKTGEFSEEAIDTLLQVLTNIKTIMDSENVEMCRAVATASFREASNGHQVAEYIKSKTGIDIEIITGEEEARLMYLAASYYFQISDYNVLLVDMGGGSTEFSYAENGSLVFSESTPLGCSKLNYEFLQGDPPNDNQIKSLRAHLKDVFDEILPKKGVTKLICSGGTINNISAIYNKRQNLSDASVKFVDTVFAKHFLNEITGKKIEERLKISGVEPTRADIILSATILVNMLLKRYSLDGFYTLSGGLRAGLTIDVMNKMGIELIFQGGNTDVHYARLVETGKKYYFDDAHAEQVTRLSHILFEKLQKLLDLKDEDYKLLEAAAMLHDIGQHISYSKHHKHSYYLITNTELPGFSDDEIAIIANIARYHRRSMPKLSHEHYLKLSNSARLKVSKLASILRIADGLDRTHSQAVKDVNVDIEDDKIIISLEVDKNSNIEMEKAGFDKKKDLLEKITGRAVELI</sequence>
<dbReference type="Gene3D" id="1.10.3210.10">
    <property type="entry name" value="Hypothetical protein af1432"/>
    <property type="match status" value="1"/>
</dbReference>
<dbReference type="Pfam" id="PF21447">
    <property type="entry name" value="Ppx-GppA_III"/>
    <property type="match status" value="1"/>
</dbReference>
<evidence type="ECO:0000256" key="1">
    <source>
        <dbReference type="ARBA" id="ARBA00022801"/>
    </source>
</evidence>
<evidence type="ECO:0000259" key="3">
    <source>
        <dbReference type="Pfam" id="PF21447"/>
    </source>
</evidence>
<keyword evidence="1" id="KW-0378">Hydrolase</keyword>
<evidence type="ECO:0000313" key="4">
    <source>
        <dbReference type="EMBL" id="HIZ88653.1"/>
    </source>
</evidence>
<dbReference type="PANTHER" id="PTHR30005:SF0">
    <property type="entry name" value="RETROGRADE REGULATION PROTEIN 2"/>
    <property type="match status" value="1"/>
</dbReference>
<reference evidence="4" key="1">
    <citation type="journal article" date="2021" name="PeerJ">
        <title>Extensive microbial diversity within the chicken gut microbiome revealed by metagenomics and culture.</title>
        <authorList>
            <person name="Gilroy R."/>
            <person name="Ravi A."/>
            <person name="Getino M."/>
            <person name="Pursley I."/>
            <person name="Horton D.L."/>
            <person name="Alikhan N.F."/>
            <person name="Baker D."/>
            <person name="Gharbi K."/>
            <person name="Hall N."/>
            <person name="Watson M."/>
            <person name="Adriaenssens E.M."/>
            <person name="Foster-Nyarko E."/>
            <person name="Jarju S."/>
            <person name="Secka A."/>
            <person name="Antonio M."/>
            <person name="Oren A."/>
            <person name="Chaudhuri R.R."/>
            <person name="La Ragione R."/>
            <person name="Hildebrand F."/>
            <person name="Pallen M.J."/>
        </authorList>
    </citation>
    <scope>NUCLEOTIDE SEQUENCE</scope>
    <source>
        <strain evidence="4">ChiW4-1371</strain>
    </source>
</reference>
<dbReference type="PIRSF" id="PIRSF001267">
    <property type="entry name" value="Pyrophosphatase_GppA_Ppx"/>
    <property type="match status" value="1"/>
</dbReference>
<dbReference type="InterPro" id="IPR048950">
    <property type="entry name" value="Ppx_GppA_C"/>
</dbReference>
<reference evidence="4" key="2">
    <citation type="submission" date="2021-04" db="EMBL/GenBank/DDBJ databases">
        <authorList>
            <person name="Gilroy R."/>
        </authorList>
    </citation>
    <scope>NUCLEOTIDE SEQUENCE</scope>
    <source>
        <strain evidence="4">ChiW4-1371</strain>
    </source>
</reference>
<dbReference type="InterPro" id="IPR050273">
    <property type="entry name" value="GppA/Ppx_hydrolase"/>
</dbReference>
<dbReference type="InterPro" id="IPR003607">
    <property type="entry name" value="HD/PDEase_dom"/>
</dbReference>
<dbReference type="SUPFAM" id="SSF109604">
    <property type="entry name" value="HD-domain/PDEase-like"/>
    <property type="match status" value="1"/>
</dbReference>
<accession>A0A9D2GRD4</accession>
<dbReference type="SUPFAM" id="SSF53067">
    <property type="entry name" value="Actin-like ATPase domain"/>
    <property type="match status" value="2"/>
</dbReference>
<dbReference type="CDD" id="cd00077">
    <property type="entry name" value="HDc"/>
    <property type="match status" value="1"/>
</dbReference>
<evidence type="ECO:0000259" key="2">
    <source>
        <dbReference type="Pfam" id="PF02541"/>
    </source>
</evidence>
<proteinExistence type="predicted"/>
<feature type="domain" description="Ppx/GppA phosphatase C-terminal" evidence="3">
    <location>
        <begin position="327"/>
        <end position="482"/>
    </location>
</feature>
<dbReference type="Pfam" id="PF02541">
    <property type="entry name" value="Ppx-GppA"/>
    <property type="match status" value="1"/>
</dbReference>
<dbReference type="GO" id="GO:0016462">
    <property type="term" value="F:pyrophosphatase activity"/>
    <property type="evidence" value="ECO:0007669"/>
    <property type="project" value="TreeGrafter"/>
</dbReference>
<comment type="caution">
    <text evidence="4">The sequence shown here is derived from an EMBL/GenBank/DDBJ whole genome shotgun (WGS) entry which is preliminary data.</text>
</comment>
<evidence type="ECO:0000313" key="5">
    <source>
        <dbReference type="Proteomes" id="UP000824176"/>
    </source>
</evidence>
<dbReference type="InterPro" id="IPR030673">
    <property type="entry name" value="PyroPPase_GppA_Ppx"/>
</dbReference>
<dbReference type="CDD" id="cd24006">
    <property type="entry name" value="ASKHA_NBD_PPX_GppA"/>
    <property type="match status" value="1"/>
</dbReference>
<dbReference type="EMBL" id="DXAQ01000026">
    <property type="protein sequence ID" value="HIZ88653.1"/>
    <property type="molecule type" value="Genomic_DNA"/>
</dbReference>
<protein>
    <submittedName>
        <fullName evidence="4">Ppx/GppA family phosphatase</fullName>
    </submittedName>
</protein>
<name>A0A9D2GRD4_9BACT</name>
<dbReference type="Proteomes" id="UP000824176">
    <property type="component" value="Unassembled WGS sequence"/>
</dbReference>
<dbReference type="Gene3D" id="3.30.420.40">
    <property type="match status" value="1"/>
</dbReference>
<feature type="domain" description="Ppx/GppA phosphatase N-terminal" evidence="2">
    <location>
        <begin position="22"/>
        <end position="305"/>
    </location>
</feature>
<dbReference type="InterPro" id="IPR003695">
    <property type="entry name" value="Ppx_GppA_N"/>
</dbReference>
<dbReference type="InterPro" id="IPR043129">
    <property type="entry name" value="ATPase_NBD"/>
</dbReference>
<dbReference type="AlphaFoldDB" id="A0A9D2GRD4"/>
<dbReference type="Gene3D" id="3.30.420.150">
    <property type="entry name" value="Exopolyphosphatase. Domain 2"/>
    <property type="match status" value="1"/>
</dbReference>
<organism evidence="4 5">
    <name type="scientific">Candidatus Mucispirillum faecigallinarum</name>
    <dbReference type="NCBI Taxonomy" id="2838699"/>
    <lineage>
        <taxon>Bacteria</taxon>
        <taxon>Pseudomonadati</taxon>
        <taxon>Deferribacterota</taxon>
        <taxon>Deferribacteres</taxon>
        <taxon>Deferribacterales</taxon>
        <taxon>Mucispirillaceae</taxon>
        <taxon>Mucispirillum</taxon>
    </lineage>
</organism>
<dbReference type="PANTHER" id="PTHR30005">
    <property type="entry name" value="EXOPOLYPHOSPHATASE"/>
    <property type="match status" value="1"/>
</dbReference>